<dbReference type="Gene3D" id="3.50.50.60">
    <property type="entry name" value="FAD/NAD(P)-binding domain"/>
    <property type="match status" value="1"/>
</dbReference>
<dbReference type="PANTHER" id="PTHR43004">
    <property type="entry name" value="TRK SYSTEM POTASSIUM UPTAKE PROTEIN"/>
    <property type="match status" value="1"/>
</dbReference>
<organism evidence="5 6">
    <name type="scientific">Exophiala aquamarina CBS 119918</name>
    <dbReference type="NCBI Taxonomy" id="1182545"/>
    <lineage>
        <taxon>Eukaryota</taxon>
        <taxon>Fungi</taxon>
        <taxon>Dikarya</taxon>
        <taxon>Ascomycota</taxon>
        <taxon>Pezizomycotina</taxon>
        <taxon>Eurotiomycetes</taxon>
        <taxon>Chaetothyriomycetidae</taxon>
        <taxon>Chaetothyriales</taxon>
        <taxon>Herpotrichiellaceae</taxon>
        <taxon>Exophiala</taxon>
    </lineage>
</organism>
<name>A0A072P9I7_9EURO</name>
<dbReference type="GeneID" id="25282911"/>
<dbReference type="OrthoDB" id="1716816at2759"/>
<keyword evidence="2" id="KW-0274">FAD</keyword>
<evidence type="ECO:0000259" key="4">
    <source>
        <dbReference type="Pfam" id="PF01494"/>
    </source>
</evidence>
<keyword evidence="6" id="KW-1185">Reference proteome</keyword>
<dbReference type="EMBL" id="AMGV01000006">
    <property type="protein sequence ID" value="KEF56417.1"/>
    <property type="molecule type" value="Genomic_DNA"/>
</dbReference>
<keyword evidence="1" id="KW-0285">Flavoprotein</keyword>
<dbReference type="InterPro" id="IPR002938">
    <property type="entry name" value="FAD-bd"/>
</dbReference>
<dbReference type="SUPFAM" id="SSF51905">
    <property type="entry name" value="FAD/NAD(P)-binding domain"/>
    <property type="match status" value="1"/>
</dbReference>
<dbReference type="Pfam" id="PF01494">
    <property type="entry name" value="FAD_binding_3"/>
    <property type="match status" value="1"/>
</dbReference>
<dbReference type="GO" id="GO:0016709">
    <property type="term" value="F:oxidoreductase activity, acting on paired donors, with incorporation or reduction of molecular oxygen, NAD(P)H as one donor, and incorporation of one atom of oxygen"/>
    <property type="evidence" value="ECO:0007669"/>
    <property type="project" value="UniProtKB-ARBA"/>
</dbReference>
<dbReference type="AlphaFoldDB" id="A0A072P9I7"/>
<keyword evidence="3" id="KW-0560">Oxidoreductase</keyword>
<dbReference type="VEuPathDB" id="FungiDB:A1O9_07998"/>
<dbReference type="InterPro" id="IPR036188">
    <property type="entry name" value="FAD/NAD-bd_sf"/>
</dbReference>
<evidence type="ECO:0000256" key="2">
    <source>
        <dbReference type="ARBA" id="ARBA00022827"/>
    </source>
</evidence>
<protein>
    <recommendedName>
        <fullName evidence="4">FAD-binding domain-containing protein</fullName>
    </recommendedName>
</protein>
<feature type="domain" description="FAD-binding" evidence="4">
    <location>
        <begin position="5"/>
        <end position="136"/>
    </location>
</feature>
<dbReference type="RefSeq" id="XP_013259007.1">
    <property type="nucleotide sequence ID" value="XM_013403553.1"/>
</dbReference>
<sequence length="179" mass="20201">MEREVDLLIAGAGPAGSVSLGFSHDFASSDFPWPHGCAAWAAKYNFKTLVIDKRGDKIKHGHADGLQCRTLEILHGFGIGHRLYREANRLQEVCFWNPDADGRVRRTDRSVDTTPEISRFQQSVIHQSHIEDCFLEYIHLTSQHVIIQRPAEPTQLEIDASQVDVDDSYPVTVYLQTSI</sequence>
<evidence type="ECO:0000256" key="3">
    <source>
        <dbReference type="ARBA" id="ARBA00023002"/>
    </source>
</evidence>
<comment type="caution">
    <text evidence="5">The sequence shown here is derived from an EMBL/GenBank/DDBJ whole genome shotgun (WGS) entry which is preliminary data.</text>
</comment>
<evidence type="ECO:0000256" key="1">
    <source>
        <dbReference type="ARBA" id="ARBA00022630"/>
    </source>
</evidence>
<evidence type="ECO:0000313" key="6">
    <source>
        <dbReference type="Proteomes" id="UP000027920"/>
    </source>
</evidence>
<dbReference type="STRING" id="1182545.A0A072P9I7"/>
<gene>
    <name evidence="5" type="ORF">A1O9_07998</name>
</gene>
<dbReference type="InterPro" id="IPR050641">
    <property type="entry name" value="RIFMO-like"/>
</dbReference>
<proteinExistence type="predicted"/>
<reference evidence="5 6" key="1">
    <citation type="submission" date="2013-03" db="EMBL/GenBank/DDBJ databases">
        <title>The Genome Sequence of Exophiala aquamarina CBS 119918.</title>
        <authorList>
            <consortium name="The Broad Institute Genomics Platform"/>
            <person name="Cuomo C."/>
            <person name="de Hoog S."/>
            <person name="Gorbushina A."/>
            <person name="Walker B."/>
            <person name="Young S.K."/>
            <person name="Zeng Q."/>
            <person name="Gargeya S."/>
            <person name="Fitzgerald M."/>
            <person name="Haas B."/>
            <person name="Abouelleil A."/>
            <person name="Allen A.W."/>
            <person name="Alvarado L."/>
            <person name="Arachchi H.M."/>
            <person name="Berlin A.M."/>
            <person name="Chapman S.B."/>
            <person name="Gainer-Dewar J."/>
            <person name="Goldberg J."/>
            <person name="Griggs A."/>
            <person name="Gujja S."/>
            <person name="Hansen M."/>
            <person name="Howarth C."/>
            <person name="Imamovic A."/>
            <person name="Ireland A."/>
            <person name="Larimer J."/>
            <person name="McCowan C."/>
            <person name="Murphy C."/>
            <person name="Pearson M."/>
            <person name="Poon T.W."/>
            <person name="Priest M."/>
            <person name="Roberts A."/>
            <person name="Saif S."/>
            <person name="Shea T."/>
            <person name="Sisk P."/>
            <person name="Sykes S."/>
            <person name="Wortman J."/>
            <person name="Nusbaum C."/>
            <person name="Birren B."/>
        </authorList>
    </citation>
    <scope>NUCLEOTIDE SEQUENCE [LARGE SCALE GENOMIC DNA]</scope>
    <source>
        <strain evidence="5 6">CBS 119918</strain>
    </source>
</reference>
<evidence type="ECO:0000313" key="5">
    <source>
        <dbReference type="EMBL" id="KEF56417.1"/>
    </source>
</evidence>
<accession>A0A072P9I7</accession>
<dbReference type="Gene3D" id="3.30.9.10">
    <property type="entry name" value="D-Amino Acid Oxidase, subunit A, domain 2"/>
    <property type="match status" value="1"/>
</dbReference>
<dbReference type="Proteomes" id="UP000027920">
    <property type="component" value="Unassembled WGS sequence"/>
</dbReference>
<dbReference type="HOGENOM" id="CLU_1503441_0_0_1"/>
<dbReference type="PANTHER" id="PTHR43004:SF20">
    <property type="entry name" value="2-MONOOXYGENASE, PUTATIVE (AFU_ORTHOLOGUE AFUA_1G13660)-RELATED"/>
    <property type="match status" value="1"/>
</dbReference>
<dbReference type="GO" id="GO:0071949">
    <property type="term" value="F:FAD binding"/>
    <property type="evidence" value="ECO:0007669"/>
    <property type="project" value="InterPro"/>
</dbReference>